<dbReference type="EMBL" id="LSBJ02000001">
    <property type="protein sequence ID" value="OAQ73052.1"/>
    <property type="molecule type" value="Genomic_DNA"/>
</dbReference>
<dbReference type="Proteomes" id="UP000078397">
    <property type="component" value="Unassembled WGS sequence"/>
</dbReference>
<proteinExistence type="predicted"/>
<dbReference type="AlphaFoldDB" id="A0A179G5F5"/>
<protein>
    <submittedName>
        <fullName evidence="1">Uncharacterized protein</fullName>
    </submittedName>
</protein>
<evidence type="ECO:0000313" key="1">
    <source>
        <dbReference type="EMBL" id="OAQ73052.1"/>
    </source>
</evidence>
<dbReference type="RefSeq" id="XP_018149135.1">
    <property type="nucleotide sequence ID" value="XM_018280796.1"/>
</dbReference>
<sequence>MESQNLGWAIDALLVWHDLMSTGSLLPCLHCICGLGRRHLGLMKKLSEDTSCKNSILTCHLGTCTIFHKHAGIVASLQRDTIAPPVSLLGEAGKRYSQRDVSVVGSLQWMMIDLTQLVPLKLPRFSKSNSCLADYFLLLVIEMSTLRFWAETEAQALPLVNLTRVREVQLDQTCANPLVIICLSVALAQRSAGR</sequence>
<organism evidence="1 2">
    <name type="scientific">Pochonia chlamydosporia 170</name>
    <dbReference type="NCBI Taxonomy" id="1380566"/>
    <lineage>
        <taxon>Eukaryota</taxon>
        <taxon>Fungi</taxon>
        <taxon>Dikarya</taxon>
        <taxon>Ascomycota</taxon>
        <taxon>Pezizomycotina</taxon>
        <taxon>Sordariomycetes</taxon>
        <taxon>Hypocreomycetidae</taxon>
        <taxon>Hypocreales</taxon>
        <taxon>Clavicipitaceae</taxon>
        <taxon>Pochonia</taxon>
    </lineage>
</organism>
<name>A0A179G5F5_METCM</name>
<dbReference type="KEGG" id="pchm:VFPPC_00860"/>
<comment type="caution">
    <text evidence="1">The sequence shown here is derived from an EMBL/GenBank/DDBJ whole genome shotgun (WGS) entry which is preliminary data.</text>
</comment>
<evidence type="ECO:0000313" key="2">
    <source>
        <dbReference type="Proteomes" id="UP000078397"/>
    </source>
</evidence>
<gene>
    <name evidence="1" type="ORF">VFPPC_00860</name>
</gene>
<reference evidence="1 2" key="1">
    <citation type="journal article" date="2016" name="PLoS Pathog.">
        <title>Biosynthesis of antibiotic leucinostatins in bio-control fungus Purpureocillium lilacinum and their inhibition on phytophthora revealed by genome mining.</title>
        <authorList>
            <person name="Wang G."/>
            <person name="Liu Z."/>
            <person name="Lin R."/>
            <person name="Li E."/>
            <person name="Mao Z."/>
            <person name="Ling J."/>
            <person name="Yang Y."/>
            <person name="Yin W.B."/>
            <person name="Xie B."/>
        </authorList>
    </citation>
    <scope>NUCLEOTIDE SEQUENCE [LARGE SCALE GENOMIC DNA]</scope>
    <source>
        <strain evidence="1">170</strain>
    </source>
</reference>
<keyword evidence="2" id="KW-1185">Reference proteome</keyword>
<dbReference type="GeneID" id="28844790"/>
<accession>A0A179G5F5</accession>